<sequence length="80" mass="9131">MVAMWLCKIGRPLLWVSVLLPDFSLPKPSIITMRDCSAADNFMFTYYFSTSLRGIISSKLYDQNLVIIPRSKISSRITVI</sequence>
<organism evidence="2 3">
    <name type="scientific">Monilinia laxa</name>
    <name type="common">Brown rot fungus</name>
    <name type="synonym">Sclerotinia laxa</name>
    <dbReference type="NCBI Taxonomy" id="61186"/>
    <lineage>
        <taxon>Eukaryota</taxon>
        <taxon>Fungi</taxon>
        <taxon>Dikarya</taxon>
        <taxon>Ascomycota</taxon>
        <taxon>Pezizomycotina</taxon>
        <taxon>Leotiomycetes</taxon>
        <taxon>Helotiales</taxon>
        <taxon>Sclerotiniaceae</taxon>
        <taxon>Monilinia</taxon>
    </lineage>
</organism>
<evidence type="ECO:0008006" key="4">
    <source>
        <dbReference type="Google" id="ProtNLM"/>
    </source>
</evidence>
<feature type="signal peptide" evidence="1">
    <location>
        <begin position="1"/>
        <end position="26"/>
    </location>
</feature>
<comment type="caution">
    <text evidence="2">The sequence shown here is derived from an EMBL/GenBank/DDBJ whole genome shotgun (WGS) entry which is preliminary data.</text>
</comment>
<evidence type="ECO:0000313" key="2">
    <source>
        <dbReference type="EMBL" id="KAB8298172.1"/>
    </source>
</evidence>
<proteinExistence type="predicted"/>
<dbReference type="EMBL" id="VIGI01000007">
    <property type="protein sequence ID" value="KAB8298172.1"/>
    <property type="molecule type" value="Genomic_DNA"/>
</dbReference>
<reference evidence="2 3" key="1">
    <citation type="submission" date="2019-06" db="EMBL/GenBank/DDBJ databases">
        <title>Genome Sequence of the Brown Rot Fungal Pathogen Monilinia laxa.</title>
        <authorList>
            <person name="De Miccolis Angelini R.M."/>
            <person name="Landi L."/>
            <person name="Abate D."/>
            <person name="Pollastro S."/>
            <person name="Romanazzi G."/>
            <person name="Faretra F."/>
        </authorList>
    </citation>
    <scope>NUCLEOTIDE SEQUENCE [LARGE SCALE GENOMIC DNA]</scope>
    <source>
        <strain evidence="2 3">Mlax316</strain>
    </source>
</reference>
<keyword evidence="1" id="KW-0732">Signal</keyword>
<dbReference type="AlphaFoldDB" id="A0A5N6K6M6"/>
<protein>
    <recommendedName>
        <fullName evidence="4">LAGLIDADG endonuclease</fullName>
    </recommendedName>
</protein>
<gene>
    <name evidence="2" type="ORF">EYC80_001920</name>
</gene>
<feature type="chain" id="PRO_5025064134" description="LAGLIDADG endonuclease" evidence="1">
    <location>
        <begin position="27"/>
        <end position="80"/>
    </location>
</feature>
<dbReference type="Proteomes" id="UP000326757">
    <property type="component" value="Unassembled WGS sequence"/>
</dbReference>
<evidence type="ECO:0000256" key="1">
    <source>
        <dbReference type="SAM" id="SignalP"/>
    </source>
</evidence>
<keyword evidence="3" id="KW-1185">Reference proteome</keyword>
<accession>A0A5N6K6M6</accession>
<evidence type="ECO:0000313" key="3">
    <source>
        <dbReference type="Proteomes" id="UP000326757"/>
    </source>
</evidence>
<name>A0A5N6K6M6_MONLA</name>